<feature type="region of interest" description="Disordered" evidence="2">
    <location>
        <begin position="3652"/>
        <end position="3676"/>
    </location>
</feature>
<dbReference type="InterPro" id="IPR011049">
    <property type="entry name" value="Serralysin-like_metalloprot_C"/>
</dbReference>
<dbReference type="OrthoDB" id="8549906at2"/>
<evidence type="ECO:0000256" key="2">
    <source>
        <dbReference type="SAM" id="MobiDB-lite"/>
    </source>
</evidence>
<gene>
    <name evidence="3" type="primary">hlyA_3</name>
    <name evidence="3" type="ORF">ETAA8_17240</name>
</gene>
<feature type="region of interest" description="Disordered" evidence="2">
    <location>
        <begin position="3427"/>
        <end position="3465"/>
    </location>
</feature>
<dbReference type="InterPro" id="IPR011050">
    <property type="entry name" value="Pectin_lyase_fold/virulence"/>
</dbReference>
<dbReference type="Proteomes" id="UP000315017">
    <property type="component" value="Chromosome"/>
</dbReference>
<organism evidence="3 4">
    <name type="scientific">Anatilimnocola aggregata</name>
    <dbReference type="NCBI Taxonomy" id="2528021"/>
    <lineage>
        <taxon>Bacteria</taxon>
        <taxon>Pseudomonadati</taxon>
        <taxon>Planctomycetota</taxon>
        <taxon>Planctomycetia</taxon>
        <taxon>Pirellulales</taxon>
        <taxon>Pirellulaceae</taxon>
        <taxon>Anatilimnocola</taxon>
    </lineage>
</organism>
<keyword evidence="1" id="KW-0732">Signal</keyword>
<sequence length="3676" mass="362573">MLNRNLRSLWSRILGKQQQAKELQRRRRSFLEVLEDRRVLATYVWDGTGDGVSWTDPLNWNLNAGTPSLAADIAQFTGTAAGAITVGAPVTVGQIQFTTTAAAYSLTGSAITLSTSLSNAVGTNSIANDLIGGIGTVSVTGGTLSLSGANTLGLATIGPGTLSISTNATAAGAVAINTSGVFEINNVTHNAAVALNSGGTLRGVGANARENGIITVANAAVTIGTGTSASDVLTLSDADNELTGGGNVINIAGSGTVALAGDTSPTNNLIANTRYSVAATSTLSFITEAQLGAAPSTAQANHIALSGTLRGAGTGAMGFTANRGITLAGTAATIDVSNSAGALTVSGIIAGTALTKVGSGSAILSGANTYTGATNVNAGTLVANAAAALGTTAGSTTIANGATLDVRASIGTEAINVQGTGVGNNGALITASGTGTVGGAVTLAGNTSIGGAATLNITGNITGGFALTKVGAGTTVLRGTNSYTGITTVSAGTLRFGRQVSLYNNGTVAGGWTPTNIVVSSAATLALNVGGTGEFTAADITTLAGLGTPTGGFANNSILGLDPTNAPNGLFTYSTAISNTNANANVLGVSKLGAGIVVLSGDNSYTGVTRVVTGILQFANPASLYTNPATDWNTTNLVVESGATMAFNVGGVSDFSAAQLQTLSTLGNASGGFRTGAAIGMDTTNAASPFTYSQNIVNPGANILGFTKLGSGVLSLTGTNTYTGTTTILGGTLQKGTATALPSTTPLVFGNTYDFTGSLDLSTFNQTVSTLNVLSNSASSNSITIGSGSILTSTGNITIGFNSAATTSSKLVVSGATPGVGTWTANNSATNGRIQLGGSTTDSFSNAATLDMSDLGTFTANLSGTTTTFMVGDATNGSGTGTAGSTLILARTSTIIADTFTSDSPAGDSTFAIKQVIKLGSTANTIRANTINIGASGNRANGTLDFLTSSGTLTIRNKANATNAAIMNVGYGGATTGFSFSSTVNLNGHSVDINLASLNIGGRTGTSGANSTASFSYDTGTLTVGTLNVGRRNSTASTSSGTLNIGGTSTTTITGAFAIAAQLAASGSSVTNGTVNITGGNTTVSGGISLANRPTAGTATGALSITGGTLSVGGDITVTGTTSESITLDGGTLDMGGFNIGSVASPIIPLTFASGTLKNVGTINGTAGLTKTTTGQLILDGTIGYTGATVINGGKLVVNATNALTALPGAVTVNSGGTLGGTGTITGTVSVVGTGAIDAGATGADETGTLTISNTLTLAGTSTFAAQLNGNAPGDGAGFYDQVTSTGAVNLTGVDLILTGTYAAEAGDSFTILTATGGITGNFDGYADGQKFILNNRPLTISYTPTSVVVTFDTDPVVDGTAAADTFVVKQVGANLEVSLGMVVVLSTPVSDIDTLTINGLGDNDTLTVDYSGGVFDEVINFNGGTQTGSPGDVLEITGGTFDKLQYDATDVGSGEITLSSMAGTGTVIFTGLEPVMVDAVAATVEINLDPSNLVAGPHTVEITDVAATNEMLVSFNSGFESMSFVTPTVELIINGDNVDNDTITITSVNAPADGGFVAGVTINGQGGTDSIIVNAALALGDGPGPGTSTGAVSLTAETIDINAAISTVNEGATGTITLSGSTISTNSDLSTDGAAVSVAAATAFVVDGTNVIIDTESGNNSAAGAINFTGTALIRADAPARNLSLLSDSAVGANGAITLAAFGNTGGAFVNNLTIDADDAASVGQTVTIASTSQVAGNLSITGGTIASNANFTAGASSAISLTSDASITDGNGSGTGNPNFTATSGSLTASAPNGIDLDIDVAQITASSTNTNITLREASGLTDLNIAAGTGNVSLTLAAGSITDTAADGNDIVANVITLVMPSGGAIGAPANRVEINGTQLQVTYSVSNSGNDVYLEDTAGGLQLNNSTVTSSTNTTFDLLVTNGSLTSVVGGSRDIGGDIIVLRVTGAASTIGLNAANRLELNGVVRVDAATDGGSIFIVDTDGGLPVGLIDAGTGNVDLLTNAGTVRNITDASNDAATDVIGSTVTLTVTGATSTIGTSTSDRLEIDAITLNVTTAGGGAFLSDTAGGVELNTVAVGSLALQSAAAITDSTNASIAVTNNASLTGTTITLGEQGTDAVNFGSLTFNSAGAVNISEDSSTLLLGASTADSLVLNSTAGITDDAAASVTVTNNASFDATAITLGELGSDLMNFGSLTFTSGGAVNISEDSSTLLLGTSTAANLVLNSTAGITDDAAASVTVTNNASFNATAITLGELGSDTVHFGSLTFTSGGAVNISEDSSTLLLGTSTAESLVLNSTAGITDDVAANLTVTNNASFDATEITLGDAVGNTVNFGSLTFTSLGAVIISEDSATELTGTSTALSLVLTSTAGITNDATASLVVTNNATLNATSIALGNVGALDTVNFGSLTFTATAGGVTIEENSELELLGASSATGTIVLTSLDTLAANENITIPAMASLESTTASVTLNAGDGLTLNGGSFISGFSGVALNVDNIGGLGAGAGSASTLAGTIQTTDGNITISSGAGGDTFTQTGSLVAGGMGDITISLGAGTDQYNAATTATAVLTALGNTITINGGNGNDTILLGDQFFAATISAASTILNGNDGTNNPDGSDTFKVRASTTTPFTIDGDDPTEPTLPGDTLFVDLTGVSGPVNESHGDPNTTISFPNPPNSQLDITYREIETRQTTGLGSPLVNHIFDLLNYPLVSDGVFDVQLTSDSNLKVTLNGASVYNGDDATVNSLTFAGNAGNDAVRIHALAGTGELPSEGGLVDFGLDGVNTLPGVTPTGISSMDATRKAVSGAFAANARTPVSLSNNRAGVYFDGRGGTNSIVLDVTTARDVAYLSDSQAGFGANQGDLSVQAAGGTLRGFAASFANVNSVHLREQTAVGSKLLIDASSTSATTTISVVDILDPVTTSQYDALNPVNNSLVVNPNVTFTGASQLVGNGGVAATRFANFADVTIRSGGYTGASVGETLDLISLDPLGLTTLALDAGSALGTGAGPGADSGAADTIQLRSLPSGVTATLTGGLGSDTFRLHGETTIVVDNGLPTDYTNVSGSDGLDSNDTVDNIAGPVVVDGEDANLANNNDQLFIIDSGDMTADPNVLIAAAGGMNADYTVTGINASGVTFRNIDSFDYTGTQGGDTIDGRFTPTSVPHDLNTVALRGSGGADQFLLFTSNQWGGIDPTTGLPFTRVASGVGTISLYGNDGEDIFGETPAPVIGNTGAMHVGLAVPATTRLIRPTTAATAGGSTIFIDGGDPVPALNQAGDSLVGDVLNLDVTDVPKNTAMIVGAGSSGNVLSANTAPFSWVSIEDLNLVDNGKLTGVQIGDVFGRGTTGNDLMQISANATAALPHQVRVRIGGAIMNYNVPGKAVLYGGNGVDTMSQTTASIPAVFYGEAGNDSLAGGSNNDWLVGGDGNDQITGGEGQNVIWGDNAPTNPSDPTPQDFQGPNDGNDTISSGNGADVIYAGGGHDVVNSGGGNDYIHAGAGNDSVDAGAGDDRVYGYSGNDTLQGNSGNDLLSGGDGNDWLLGHSGNNVLIGGTGSDTLSGGDGNDLLITGGLGGEENSTWTSAPNTMTYAANTYSDPMDNDAALLALLTAWQGNSNAAAPPPEVLALLPILTDNSDDDAWGGNGSDLFSWDAADMADESLTAPGPNDFNNPATGPDVRLINP</sequence>
<dbReference type="GO" id="GO:0005509">
    <property type="term" value="F:calcium ion binding"/>
    <property type="evidence" value="ECO:0007669"/>
    <property type="project" value="InterPro"/>
</dbReference>
<evidence type="ECO:0000313" key="3">
    <source>
        <dbReference type="EMBL" id="QDU26643.1"/>
    </source>
</evidence>
<protein>
    <submittedName>
        <fullName evidence="3">Hemolysin, chromosomal</fullName>
    </submittedName>
</protein>
<dbReference type="KEGG" id="aagg:ETAA8_17240"/>
<feature type="compositionally biased region" description="Polar residues" evidence="2">
    <location>
        <begin position="3440"/>
        <end position="3465"/>
    </location>
</feature>
<dbReference type="InterPro" id="IPR006626">
    <property type="entry name" value="PbH1"/>
</dbReference>
<dbReference type="RefSeq" id="WP_145087397.1">
    <property type="nucleotide sequence ID" value="NZ_CP036274.1"/>
</dbReference>
<dbReference type="SUPFAM" id="SSF51120">
    <property type="entry name" value="beta-Roll"/>
    <property type="match status" value="2"/>
</dbReference>
<proteinExistence type="predicted"/>
<evidence type="ECO:0000313" key="4">
    <source>
        <dbReference type="Proteomes" id="UP000315017"/>
    </source>
</evidence>
<accession>A0A517Y8U5</accession>
<dbReference type="SUPFAM" id="SSF51126">
    <property type="entry name" value="Pectin lyase-like"/>
    <property type="match status" value="1"/>
</dbReference>
<name>A0A517Y8U5_9BACT</name>
<reference evidence="3 4" key="1">
    <citation type="submission" date="2019-02" db="EMBL/GenBank/DDBJ databases">
        <title>Deep-cultivation of Planctomycetes and their phenomic and genomic characterization uncovers novel biology.</title>
        <authorList>
            <person name="Wiegand S."/>
            <person name="Jogler M."/>
            <person name="Boedeker C."/>
            <person name="Pinto D."/>
            <person name="Vollmers J."/>
            <person name="Rivas-Marin E."/>
            <person name="Kohn T."/>
            <person name="Peeters S.H."/>
            <person name="Heuer A."/>
            <person name="Rast P."/>
            <person name="Oberbeckmann S."/>
            <person name="Bunk B."/>
            <person name="Jeske O."/>
            <person name="Meyerdierks A."/>
            <person name="Storesund J.E."/>
            <person name="Kallscheuer N."/>
            <person name="Luecker S."/>
            <person name="Lage O.M."/>
            <person name="Pohl T."/>
            <person name="Merkel B.J."/>
            <person name="Hornburger P."/>
            <person name="Mueller R.-W."/>
            <person name="Bruemmer F."/>
            <person name="Labrenz M."/>
            <person name="Spormann A.M."/>
            <person name="Op den Camp H."/>
            <person name="Overmann J."/>
            <person name="Amann R."/>
            <person name="Jetten M.S.M."/>
            <person name="Mascher T."/>
            <person name="Medema M.H."/>
            <person name="Devos D.P."/>
            <person name="Kaster A.-K."/>
            <person name="Ovreas L."/>
            <person name="Rohde M."/>
            <person name="Galperin M.Y."/>
            <person name="Jogler C."/>
        </authorList>
    </citation>
    <scope>NUCLEOTIDE SEQUENCE [LARGE SCALE GENOMIC DNA]</scope>
    <source>
        <strain evidence="3 4">ETA_A8</strain>
    </source>
</reference>
<dbReference type="Gene3D" id="2.150.10.10">
    <property type="entry name" value="Serralysin-like metalloprotease, C-terminal"/>
    <property type="match status" value="1"/>
</dbReference>
<dbReference type="PRINTS" id="PR00313">
    <property type="entry name" value="CABNDNGRPT"/>
</dbReference>
<dbReference type="InterPro" id="IPR013425">
    <property type="entry name" value="Autotrns_rpt"/>
</dbReference>
<dbReference type="NCBIfam" id="TIGR02601">
    <property type="entry name" value="autotrns_rpt"/>
    <property type="match status" value="5"/>
</dbReference>
<dbReference type="Pfam" id="PF12951">
    <property type="entry name" value="PATR"/>
    <property type="match status" value="5"/>
</dbReference>
<dbReference type="InterPro" id="IPR001343">
    <property type="entry name" value="Hemolysn_Ca-bd"/>
</dbReference>
<keyword evidence="4" id="KW-1185">Reference proteome</keyword>
<dbReference type="SMART" id="SM00710">
    <property type="entry name" value="PbH1"/>
    <property type="match status" value="9"/>
</dbReference>
<dbReference type="Pfam" id="PF00353">
    <property type="entry name" value="HemolysinCabind"/>
    <property type="match status" value="3"/>
</dbReference>
<evidence type="ECO:0000256" key="1">
    <source>
        <dbReference type="ARBA" id="ARBA00022729"/>
    </source>
</evidence>
<dbReference type="EMBL" id="CP036274">
    <property type="protein sequence ID" value="QDU26643.1"/>
    <property type="molecule type" value="Genomic_DNA"/>
</dbReference>